<feature type="domain" description="Solute-binding protein family 5" evidence="1">
    <location>
        <begin position="94"/>
        <end position="496"/>
    </location>
</feature>
<dbReference type="Pfam" id="PF00496">
    <property type="entry name" value="SBP_bac_5"/>
    <property type="match status" value="1"/>
</dbReference>
<evidence type="ECO:0000313" key="2">
    <source>
        <dbReference type="EMBL" id="CAB4911735.1"/>
    </source>
</evidence>
<accession>A0A6J7H5G9</accession>
<dbReference type="Gene3D" id="3.10.105.10">
    <property type="entry name" value="Dipeptide-binding Protein, Domain 3"/>
    <property type="match status" value="1"/>
</dbReference>
<dbReference type="InterPro" id="IPR030678">
    <property type="entry name" value="Peptide/Ni-bd"/>
</dbReference>
<protein>
    <submittedName>
        <fullName evidence="2">Unannotated protein</fullName>
    </submittedName>
</protein>
<dbReference type="Gene3D" id="3.40.190.10">
    <property type="entry name" value="Periplasmic binding protein-like II"/>
    <property type="match status" value="1"/>
</dbReference>
<dbReference type="EMBL" id="CAFBMR010000025">
    <property type="protein sequence ID" value="CAB4911735.1"/>
    <property type="molecule type" value="Genomic_DNA"/>
</dbReference>
<dbReference type="PANTHER" id="PTHR30290">
    <property type="entry name" value="PERIPLASMIC BINDING COMPONENT OF ABC TRANSPORTER"/>
    <property type="match status" value="1"/>
</dbReference>
<dbReference type="GO" id="GO:0043190">
    <property type="term" value="C:ATP-binding cassette (ABC) transporter complex"/>
    <property type="evidence" value="ECO:0007669"/>
    <property type="project" value="InterPro"/>
</dbReference>
<dbReference type="PIRSF" id="PIRSF002741">
    <property type="entry name" value="MppA"/>
    <property type="match status" value="1"/>
</dbReference>
<dbReference type="GO" id="GO:0015833">
    <property type="term" value="P:peptide transport"/>
    <property type="evidence" value="ECO:0007669"/>
    <property type="project" value="TreeGrafter"/>
</dbReference>
<name>A0A6J7H5G9_9ZZZZ</name>
<dbReference type="PROSITE" id="PS51257">
    <property type="entry name" value="PROKAR_LIPOPROTEIN"/>
    <property type="match status" value="1"/>
</dbReference>
<reference evidence="2" key="1">
    <citation type="submission" date="2020-05" db="EMBL/GenBank/DDBJ databases">
        <authorList>
            <person name="Chiriac C."/>
            <person name="Salcher M."/>
            <person name="Ghai R."/>
            <person name="Kavagutti S V."/>
        </authorList>
    </citation>
    <scope>NUCLEOTIDE SEQUENCE</scope>
</reference>
<proteinExistence type="predicted"/>
<dbReference type="PANTHER" id="PTHR30290:SF83">
    <property type="entry name" value="ABC TRANSPORTER SUBSTRATE-BINDING PROTEIN"/>
    <property type="match status" value="1"/>
</dbReference>
<dbReference type="SUPFAM" id="SSF53850">
    <property type="entry name" value="Periplasmic binding protein-like II"/>
    <property type="match status" value="1"/>
</dbReference>
<dbReference type="GO" id="GO:0042597">
    <property type="term" value="C:periplasmic space"/>
    <property type="evidence" value="ECO:0007669"/>
    <property type="project" value="UniProtKB-ARBA"/>
</dbReference>
<sequence length="578" mass="60896">MVKSKAGILAGVAAVAAGSLLLAACGGGGGSSSSSGSAGEKGGTIYLLTVAEEYDTLDPQIMYTGEDLALFGATIFRTLTAYKISPEDKEGTSLVADMATDTGRSSNGGKTWEFTLKDGIKFETGAAVGCADIKYGVARTFDQELTGGGPTYAIAYLDVPSDAEGASLYKGPFNKDATNDVAAFDKAVVCSADNKTITFNLKQTVPDFNYTVTLAAFAPVPAGSAAGADYGKKPVSSGPYKISEYITGKGGKLVLVRNDQWDPASDGYRKALPDSWVTDFGLSDTLIDERLLKSEGNDAFALGYGLTTANLSVVFDDEQYANRRVNSFDAYTRYLAVNVAKVPNLKVRQAIGVALDREALRLNAGGKYAGDFADGAVKPNIGIDYAPTKLWDGLLGQPVPATGDPAFAKKLLAESGETNVSITYDYAAAGGDADKAAAIVKASLELAGISVTLNPIEPGQYYGTIFAGDHELMGAGWGPDWPNASTVIPPLFTQAGGWDLSQVDDPDFNAKVTAAQTELDRAKQATMWQELNTYAASQMWIVPTRFGLEQRLAGNKVGPVFIWPAYGSWPYADMSVSK</sequence>
<dbReference type="InterPro" id="IPR039424">
    <property type="entry name" value="SBP_5"/>
</dbReference>
<dbReference type="AlphaFoldDB" id="A0A6J7H5G9"/>
<dbReference type="InterPro" id="IPR000914">
    <property type="entry name" value="SBP_5_dom"/>
</dbReference>
<dbReference type="CDD" id="cd08506">
    <property type="entry name" value="PBP2_clavulanate_OppA2"/>
    <property type="match status" value="1"/>
</dbReference>
<organism evidence="2">
    <name type="scientific">freshwater metagenome</name>
    <dbReference type="NCBI Taxonomy" id="449393"/>
    <lineage>
        <taxon>unclassified sequences</taxon>
        <taxon>metagenomes</taxon>
        <taxon>ecological metagenomes</taxon>
    </lineage>
</organism>
<dbReference type="GO" id="GO:1904680">
    <property type="term" value="F:peptide transmembrane transporter activity"/>
    <property type="evidence" value="ECO:0007669"/>
    <property type="project" value="TreeGrafter"/>
</dbReference>
<evidence type="ECO:0000259" key="1">
    <source>
        <dbReference type="Pfam" id="PF00496"/>
    </source>
</evidence>
<gene>
    <name evidence="2" type="ORF">UFOPK3610_00848</name>
</gene>